<sequence length="114" mass="12560">MKRIMIVAALVALSGCSSTANDLRTTNPFLSGDSSKSPQAFIGCVLNNWNEKNTITPISAQPLENGYTAQINDMARGVVMLIDVMPTKDNAGSKFKFYKKRNMEYYEQSVIGCK</sequence>
<organism evidence="2 3">
    <name type="scientific">Serratia fonticola</name>
    <dbReference type="NCBI Taxonomy" id="47917"/>
    <lineage>
        <taxon>Bacteria</taxon>
        <taxon>Pseudomonadati</taxon>
        <taxon>Pseudomonadota</taxon>
        <taxon>Gammaproteobacteria</taxon>
        <taxon>Enterobacterales</taxon>
        <taxon>Yersiniaceae</taxon>
        <taxon>Serratia</taxon>
    </lineage>
</organism>
<evidence type="ECO:0008006" key="4">
    <source>
        <dbReference type="Google" id="ProtNLM"/>
    </source>
</evidence>
<protein>
    <recommendedName>
        <fullName evidence="4">Lipoprotein</fullName>
    </recommendedName>
</protein>
<dbReference type="PROSITE" id="PS51257">
    <property type="entry name" value="PROKAR_LIPOPROTEIN"/>
    <property type="match status" value="1"/>
</dbReference>
<dbReference type="AlphaFoldDB" id="A0AAJ1YHT1"/>
<gene>
    <name evidence="2" type="ORF">RDT67_28905</name>
</gene>
<evidence type="ECO:0000313" key="2">
    <source>
        <dbReference type="EMBL" id="MDQ9130422.1"/>
    </source>
</evidence>
<feature type="chain" id="PRO_5042592128" description="Lipoprotein" evidence="1">
    <location>
        <begin position="21"/>
        <end position="114"/>
    </location>
</feature>
<evidence type="ECO:0000313" key="3">
    <source>
        <dbReference type="Proteomes" id="UP001224622"/>
    </source>
</evidence>
<dbReference type="EMBL" id="JAVIGA010000069">
    <property type="protein sequence ID" value="MDQ9130422.1"/>
    <property type="molecule type" value="Genomic_DNA"/>
</dbReference>
<keyword evidence="1" id="KW-0732">Signal</keyword>
<dbReference type="RefSeq" id="WP_309048741.1">
    <property type="nucleotide sequence ID" value="NZ_JAVIGA010000069.1"/>
</dbReference>
<dbReference type="Proteomes" id="UP001224622">
    <property type="component" value="Unassembled WGS sequence"/>
</dbReference>
<accession>A0AAJ1YHT1</accession>
<reference evidence="2" key="1">
    <citation type="submission" date="2023-08" db="EMBL/GenBank/DDBJ databases">
        <title>The Comparative Genomic Analysis of Yersiniaceae from Polar Regions.</title>
        <authorList>
            <person name="Goncharov A."/>
            <person name="Aslanov B."/>
            <person name="Kolodzhieva V."/>
            <person name="Azarov D."/>
            <person name="Mochov A."/>
            <person name="Lebedeva E."/>
        </authorList>
    </citation>
    <scope>NUCLEOTIDE SEQUENCE</scope>
    <source>
        <strain evidence="2">Vf</strain>
    </source>
</reference>
<evidence type="ECO:0000256" key="1">
    <source>
        <dbReference type="SAM" id="SignalP"/>
    </source>
</evidence>
<comment type="caution">
    <text evidence="2">The sequence shown here is derived from an EMBL/GenBank/DDBJ whole genome shotgun (WGS) entry which is preliminary data.</text>
</comment>
<name>A0AAJ1YHT1_SERFO</name>
<proteinExistence type="predicted"/>
<feature type="signal peptide" evidence="1">
    <location>
        <begin position="1"/>
        <end position="20"/>
    </location>
</feature>